<dbReference type="EMBL" id="CM056815">
    <property type="protein sequence ID" value="KAJ8631801.1"/>
    <property type="molecule type" value="Genomic_DNA"/>
</dbReference>
<evidence type="ECO:0000313" key="2">
    <source>
        <dbReference type="Proteomes" id="UP001234297"/>
    </source>
</evidence>
<evidence type="ECO:0000313" key="1">
    <source>
        <dbReference type="EMBL" id="KAJ8631801.1"/>
    </source>
</evidence>
<protein>
    <submittedName>
        <fullName evidence="1">Uncharacterized protein</fullName>
    </submittedName>
</protein>
<comment type="caution">
    <text evidence="1">The sequence shown here is derived from an EMBL/GenBank/DDBJ whole genome shotgun (WGS) entry which is preliminary data.</text>
</comment>
<organism evidence="1 2">
    <name type="scientific">Persea americana</name>
    <name type="common">Avocado</name>
    <dbReference type="NCBI Taxonomy" id="3435"/>
    <lineage>
        <taxon>Eukaryota</taxon>
        <taxon>Viridiplantae</taxon>
        <taxon>Streptophyta</taxon>
        <taxon>Embryophyta</taxon>
        <taxon>Tracheophyta</taxon>
        <taxon>Spermatophyta</taxon>
        <taxon>Magnoliopsida</taxon>
        <taxon>Magnoliidae</taxon>
        <taxon>Laurales</taxon>
        <taxon>Lauraceae</taxon>
        <taxon>Persea</taxon>
    </lineage>
</organism>
<keyword evidence="2" id="KW-1185">Reference proteome</keyword>
<reference evidence="1 2" key="1">
    <citation type="journal article" date="2022" name="Hortic Res">
        <title>A haplotype resolved chromosomal level avocado genome allows analysis of novel avocado genes.</title>
        <authorList>
            <person name="Nath O."/>
            <person name="Fletcher S.J."/>
            <person name="Hayward A."/>
            <person name="Shaw L.M."/>
            <person name="Masouleh A.K."/>
            <person name="Furtado A."/>
            <person name="Henry R.J."/>
            <person name="Mitter N."/>
        </authorList>
    </citation>
    <scope>NUCLEOTIDE SEQUENCE [LARGE SCALE GENOMIC DNA]</scope>
    <source>
        <strain evidence="2">cv. Hass</strain>
    </source>
</reference>
<name>A0ACC2LEF0_PERAE</name>
<dbReference type="Proteomes" id="UP001234297">
    <property type="component" value="Chromosome 7"/>
</dbReference>
<gene>
    <name evidence="1" type="ORF">MRB53_025124</name>
</gene>
<accession>A0ACC2LEF0</accession>
<proteinExistence type="predicted"/>
<sequence length="901" mass="100653">MSKGEMGSPERKSSQSEYEKALDSLSSLITRRIRADGTDKGYQFELMVEYLKMLELEEPISKMKIIHVAGTKGKGSTCTFTESILRNCGFHTGLLTSPHLIDVRERIKLDGIEICKEKFLAYFRWCWDKLKEKNNEDVPMPTYFRFLTLLAFKIFAEEQVDVAILEVGLGGKFDDTNVVHSPIVCGVSSLGYDHMEILGNTLGEIAGDKAGIFKHGVPAFTVPQPQEAMSALECRASQLGISLQVATPLDICQLNGQQLGLAGEHQYLNAGLAIALCYTWLQKNGQTTAGINVDQTRSLPEQFVRGLATASLQGRAQIVPDPHVNLQHECDANLGGLMFFLDGAHSPESMEVCARWFSHAVKEDIQQHNSFKQLPHGSQSTTHGLIQSRTNEGKVPYFSFKNTTQILLFNCMPVRDPQRLLPPLRNACARHGVHFQNALFVPNQSLFNKVGSHSTPSTDPPVDLSWQFTLQRVWESLIDSDKGVNDDKKVDSTSESRSDAETSNIGNDENSCVFSSLPLAIKWLRDSVQQNQSVRYQVLVTGSLHLVGDMLRLLRKLSLRGLHSPQWSEFSNVQPDPTGPVSLVLARLKTSDLSPRSWLCSCLGNNDVETLLRLLLLCSFEMEAHHATLGRRTLEEIRQKRAAERINKVSSGSDLQTHGMHKSGSGNQISEKDMHGLLSQIKDLERKNAELDNDNKILTSKLEFKKVENDALQKRLSDLEENSLPSLRKALKDATMEKDAAIMAREDLLAQLRTTKKRIKEAEEEQYRAEEDAASLRAEINMLQQQAMANPLGIIPSIGNSPDHIQAMEKEISDLKSELQHESLLRHQEQQRLAEEQLRASALMAQKNVLEERLSVLSKKASEEEAARKAFSVVNEVLHYVIKKQSSTLTVCSFIPSLNSP</sequence>